<dbReference type="SUPFAM" id="SSF53335">
    <property type="entry name" value="S-adenosyl-L-methionine-dependent methyltransferases"/>
    <property type="match status" value="1"/>
</dbReference>
<keyword evidence="1 5" id="KW-0489">Methyltransferase</keyword>
<proteinExistence type="predicted"/>
<sequence length="269" mass="30079">MESTFFEELLKGKNQRGVSAEAFWDGRAEQFNSNVQKGGGGQVEALISVLKANKLLKAGDSVLDIGCGTGRYTVEFAKVAGEVTGIDVSSKMLEYAAENSSRENVKNTRYIKLDWGTADFKELGWEKSFDLVFASMCPGIDSRRALEKMSEVSRGHCFISRTIQRKDSIADALSEHFGIERKYDPHNDRDKVCAMFNLLWMSGYSPEITYLNMKQDIELTAEEAMGHHGWALEAGVREDEMKAFLLEKQGDKVIKGVVCSSTALIYWKV</sequence>
<dbReference type="EMBL" id="QPJT01000004">
    <property type="protein sequence ID" value="RCX18916.1"/>
    <property type="molecule type" value="Genomic_DNA"/>
</dbReference>
<feature type="domain" description="Methyltransferase" evidence="4">
    <location>
        <begin position="57"/>
        <end position="164"/>
    </location>
</feature>
<keyword evidence="2 5" id="KW-0808">Transferase</keyword>
<dbReference type="OrthoDB" id="5522265at2"/>
<evidence type="ECO:0000313" key="6">
    <source>
        <dbReference type="Proteomes" id="UP000253034"/>
    </source>
</evidence>
<accession>A0A369BEA0</accession>
<dbReference type="GO" id="GO:0032259">
    <property type="term" value="P:methylation"/>
    <property type="evidence" value="ECO:0007669"/>
    <property type="project" value="UniProtKB-KW"/>
</dbReference>
<dbReference type="AlphaFoldDB" id="A0A369BEA0"/>
<protein>
    <submittedName>
        <fullName evidence="5">Methyltransferase family protein</fullName>
    </submittedName>
</protein>
<organism evidence="5 6">
    <name type="scientific">Anaerobacterium chartisolvens</name>
    <dbReference type="NCBI Taxonomy" id="1297424"/>
    <lineage>
        <taxon>Bacteria</taxon>
        <taxon>Bacillati</taxon>
        <taxon>Bacillota</taxon>
        <taxon>Clostridia</taxon>
        <taxon>Eubacteriales</taxon>
        <taxon>Oscillospiraceae</taxon>
        <taxon>Anaerobacterium</taxon>
    </lineage>
</organism>
<dbReference type="CDD" id="cd02440">
    <property type="entry name" value="AdoMet_MTases"/>
    <property type="match status" value="1"/>
</dbReference>
<name>A0A369BEA0_9FIRM</name>
<dbReference type="PANTHER" id="PTHR43464:SF19">
    <property type="entry name" value="UBIQUINONE BIOSYNTHESIS O-METHYLTRANSFERASE, MITOCHONDRIAL"/>
    <property type="match status" value="1"/>
</dbReference>
<evidence type="ECO:0000313" key="5">
    <source>
        <dbReference type="EMBL" id="RCX18916.1"/>
    </source>
</evidence>
<evidence type="ECO:0000256" key="3">
    <source>
        <dbReference type="ARBA" id="ARBA00022691"/>
    </source>
</evidence>
<dbReference type="PANTHER" id="PTHR43464">
    <property type="entry name" value="METHYLTRANSFERASE"/>
    <property type="match status" value="1"/>
</dbReference>
<reference evidence="5 6" key="1">
    <citation type="submission" date="2018-07" db="EMBL/GenBank/DDBJ databases">
        <title>Genomic Encyclopedia of Type Strains, Phase IV (KMG-IV): sequencing the most valuable type-strain genomes for metagenomic binning, comparative biology and taxonomic classification.</title>
        <authorList>
            <person name="Goeker M."/>
        </authorList>
    </citation>
    <scope>NUCLEOTIDE SEQUENCE [LARGE SCALE GENOMIC DNA]</scope>
    <source>
        <strain evidence="5 6">DSM 27016</strain>
    </source>
</reference>
<dbReference type="Pfam" id="PF13847">
    <property type="entry name" value="Methyltransf_31"/>
    <property type="match status" value="1"/>
</dbReference>
<keyword evidence="6" id="KW-1185">Reference proteome</keyword>
<dbReference type="Proteomes" id="UP000253034">
    <property type="component" value="Unassembled WGS sequence"/>
</dbReference>
<keyword evidence="3" id="KW-0949">S-adenosyl-L-methionine</keyword>
<evidence type="ECO:0000256" key="1">
    <source>
        <dbReference type="ARBA" id="ARBA00022603"/>
    </source>
</evidence>
<dbReference type="InterPro" id="IPR025714">
    <property type="entry name" value="Methyltranfer_dom"/>
</dbReference>
<evidence type="ECO:0000256" key="2">
    <source>
        <dbReference type="ARBA" id="ARBA00022679"/>
    </source>
</evidence>
<dbReference type="Gene3D" id="3.40.50.150">
    <property type="entry name" value="Vaccinia Virus protein VP39"/>
    <property type="match status" value="1"/>
</dbReference>
<evidence type="ECO:0000259" key="4">
    <source>
        <dbReference type="Pfam" id="PF13847"/>
    </source>
</evidence>
<dbReference type="RefSeq" id="WP_114296758.1">
    <property type="nucleotide sequence ID" value="NZ_QPJT01000004.1"/>
</dbReference>
<gene>
    <name evidence="5" type="ORF">DFR58_104187</name>
</gene>
<comment type="caution">
    <text evidence="5">The sequence shown here is derived from an EMBL/GenBank/DDBJ whole genome shotgun (WGS) entry which is preliminary data.</text>
</comment>
<dbReference type="GO" id="GO:0008168">
    <property type="term" value="F:methyltransferase activity"/>
    <property type="evidence" value="ECO:0007669"/>
    <property type="project" value="UniProtKB-KW"/>
</dbReference>
<dbReference type="InterPro" id="IPR029063">
    <property type="entry name" value="SAM-dependent_MTases_sf"/>
</dbReference>